<dbReference type="InterPro" id="IPR053876">
    <property type="entry name" value="Phage_int_M"/>
</dbReference>
<dbReference type="InterPro" id="IPR002104">
    <property type="entry name" value="Integrase_catalytic"/>
</dbReference>
<dbReference type="InterPro" id="IPR050808">
    <property type="entry name" value="Phage_Integrase"/>
</dbReference>
<gene>
    <name evidence="8" type="ORF">GP944_27095</name>
</gene>
<dbReference type="InterPro" id="IPR025166">
    <property type="entry name" value="Integrase_DNA_bind_dom"/>
</dbReference>
<dbReference type="EMBL" id="WTRX01000244">
    <property type="protein sequence ID" value="MWU34270.1"/>
    <property type="molecule type" value="Genomic_DNA"/>
</dbReference>
<dbReference type="Pfam" id="PF00589">
    <property type="entry name" value="Phage_integrase"/>
    <property type="match status" value="1"/>
</dbReference>
<dbReference type="Gene3D" id="1.10.443.10">
    <property type="entry name" value="Intergrase catalytic core"/>
    <property type="match status" value="1"/>
</dbReference>
<dbReference type="RefSeq" id="WP_160458841.1">
    <property type="nucleotide sequence ID" value="NZ_WTRX01000244.1"/>
</dbReference>
<evidence type="ECO:0000313" key="9">
    <source>
        <dbReference type="Proteomes" id="UP000441160"/>
    </source>
</evidence>
<dbReference type="Gene3D" id="3.30.160.390">
    <property type="entry name" value="Integrase, DNA-binding domain"/>
    <property type="match status" value="1"/>
</dbReference>
<dbReference type="InterPro" id="IPR011010">
    <property type="entry name" value="DNA_brk_join_enz"/>
</dbReference>
<accession>A0AAW9X809</accession>
<dbReference type="InterPro" id="IPR010998">
    <property type="entry name" value="Integrase_recombinase_N"/>
</dbReference>
<evidence type="ECO:0000259" key="6">
    <source>
        <dbReference type="PROSITE" id="PS51898"/>
    </source>
</evidence>
<proteinExistence type="inferred from homology"/>
<evidence type="ECO:0000256" key="1">
    <source>
        <dbReference type="ARBA" id="ARBA00008857"/>
    </source>
</evidence>
<dbReference type="Pfam" id="PF13356">
    <property type="entry name" value="Arm-DNA-bind_3"/>
    <property type="match status" value="1"/>
</dbReference>
<dbReference type="InterPro" id="IPR013762">
    <property type="entry name" value="Integrase-like_cat_sf"/>
</dbReference>
<dbReference type="Gene3D" id="1.10.150.130">
    <property type="match status" value="1"/>
</dbReference>
<sequence length="386" mass="43015">MKKLTDSQVKAATAPDRPIKLFDGDGLYLYVAVSGRKTWRLKYKTRAGKWDEIAIGKYPIISLADARQIKNSLLADIAKGIDIKAQPAPTETLQDAITAYINKNCPNWSSGYIRNVRSAFRHVPAALLRRPVTSIAAAELVEVVESVRSSKTGQPAPATGNKLAIRLREVFRYAETRGIVSAIVAERLPRAAKEPPATHRRATDDVKALAKDLLTDLDTIARKAAIVLLLTACRTREITRATWSEIDFTASTLTVPASRTKMKREHVVYLSAPVIAILRTLYTPGSLPDSYIFQSPRNPAKPIGPMAILQTLDRIGWLEKTCAHGFRAAFSTAAHAQRRFTHQAIEMCLGHHRKSVSAAYNRYDYWDERIEIMCWWATYLCDGVTV</sequence>
<feature type="domain" description="Core-binding (CB)" evidence="7">
    <location>
        <begin position="91"/>
        <end position="175"/>
    </location>
</feature>
<dbReference type="PROSITE" id="PS51898">
    <property type="entry name" value="TYR_RECOMBINASE"/>
    <property type="match status" value="1"/>
</dbReference>
<dbReference type="PROSITE" id="PS51900">
    <property type="entry name" value="CB"/>
    <property type="match status" value="1"/>
</dbReference>
<dbReference type="AlphaFoldDB" id="A0AAW9X809"/>
<feature type="non-terminal residue" evidence="8">
    <location>
        <position position="386"/>
    </location>
</feature>
<dbReference type="Proteomes" id="UP000441160">
    <property type="component" value="Unassembled WGS sequence"/>
</dbReference>
<dbReference type="CDD" id="cd00801">
    <property type="entry name" value="INT_P4_C"/>
    <property type="match status" value="1"/>
</dbReference>
<keyword evidence="4" id="KW-0233">DNA recombination</keyword>
<dbReference type="InterPro" id="IPR044068">
    <property type="entry name" value="CB"/>
</dbReference>
<keyword evidence="2" id="KW-0229">DNA integration</keyword>
<dbReference type="GO" id="GO:0003677">
    <property type="term" value="F:DNA binding"/>
    <property type="evidence" value="ECO:0007669"/>
    <property type="project" value="UniProtKB-UniRule"/>
</dbReference>
<dbReference type="Pfam" id="PF22022">
    <property type="entry name" value="Phage_int_M"/>
    <property type="match status" value="1"/>
</dbReference>
<comment type="caution">
    <text evidence="8">The sequence shown here is derived from an EMBL/GenBank/DDBJ whole genome shotgun (WGS) entry which is preliminary data.</text>
</comment>
<dbReference type="InterPro" id="IPR038488">
    <property type="entry name" value="Integrase_DNA-bd_sf"/>
</dbReference>
<organism evidence="8 9">
    <name type="scientific">Escherichia coli</name>
    <dbReference type="NCBI Taxonomy" id="562"/>
    <lineage>
        <taxon>Bacteria</taxon>
        <taxon>Pseudomonadati</taxon>
        <taxon>Pseudomonadota</taxon>
        <taxon>Gammaproteobacteria</taxon>
        <taxon>Enterobacterales</taxon>
        <taxon>Enterobacteriaceae</taxon>
        <taxon>Escherichia</taxon>
    </lineage>
</organism>
<evidence type="ECO:0000256" key="5">
    <source>
        <dbReference type="PROSITE-ProRule" id="PRU01248"/>
    </source>
</evidence>
<protein>
    <submittedName>
        <fullName evidence="8">DUF4102 domain-containing protein</fullName>
    </submittedName>
</protein>
<evidence type="ECO:0000256" key="4">
    <source>
        <dbReference type="ARBA" id="ARBA00023172"/>
    </source>
</evidence>
<dbReference type="PANTHER" id="PTHR30629:SF2">
    <property type="entry name" value="PROPHAGE INTEGRASE INTS-RELATED"/>
    <property type="match status" value="1"/>
</dbReference>
<name>A0AAW9X809_ECOLX</name>
<keyword evidence="3 5" id="KW-0238">DNA-binding</keyword>
<comment type="similarity">
    <text evidence="1">Belongs to the 'phage' integrase family.</text>
</comment>
<evidence type="ECO:0000313" key="8">
    <source>
        <dbReference type="EMBL" id="MWU34270.1"/>
    </source>
</evidence>
<dbReference type="PANTHER" id="PTHR30629">
    <property type="entry name" value="PROPHAGE INTEGRASE"/>
    <property type="match status" value="1"/>
</dbReference>
<dbReference type="SUPFAM" id="SSF56349">
    <property type="entry name" value="DNA breaking-rejoining enzymes"/>
    <property type="match status" value="1"/>
</dbReference>
<evidence type="ECO:0000259" key="7">
    <source>
        <dbReference type="PROSITE" id="PS51900"/>
    </source>
</evidence>
<dbReference type="GO" id="GO:0006310">
    <property type="term" value="P:DNA recombination"/>
    <property type="evidence" value="ECO:0007669"/>
    <property type="project" value="UniProtKB-KW"/>
</dbReference>
<evidence type="ECO:0000256" key="3">
    <source>
        <dbReference type="ARBA" id="ARBA00023125"/>
    </source>
</evidence>
<evidence type="ECO:0000256" key="2">
    <source>
        <dbReference type="ARBA" id="ARBA00022908"/>
    </source>
</evidence>
<dbReference type="GO" id="GO:0015074">
    <property type="term" value="P:DNA integration"/>
    <property type="evidence" value="ECO:0007669"/>
    <property type="project" value="UniProtKB-KW"/>
</dbReference>
<feature type="domain" description="Tyr recombinase" evidence="6">
    <location>
        <begin position="193"/>
        <end position="373"/>
    </location>
</feature>
<reference evidence="8 9" key="1">
    <citation type="submission" date="2019-12" db="EMBL/GenBank/DDBJ databases">
        <title>Enteriobacteria Tanzani isolates_8377-8380.</title>
        <authorList>
            <person name="Subbiah M."/>
            <person name="Call D."/>
        </authorList>
    </citation>
    <scope>NUCLEOTIDE SEQUENCE [LARGE SCALE GENOMIC DNA]</scope>
    <source>
        <strain evidence="8 9">8378wB3</strain>
    </source>
</reference>